<proteinExistence type="predicted"/>
<accession>A0A9Q8T182</accession>
<keyword evidence="2" id="KW-1185">Reference proteome</keyword>
<dbReference type="EMBL" id="CP019478">
    <property type="protein sequence ID" value="UQC87003.1"/>
    <property type="molecule type" value="Genomic_DNA"/>
</dbReference>
<dbReference type="RefSeq" id="XP_049148614.1">
    <property type="nucleotide sequence ID" value="XM_049291469.1"/>
</dbReference>
<evidence type="ECO:0000313" key="1">
    <source>
        <dbReference type="EMBL" id="UQC87003.1"/>
    </source>
</evidence>
<dbReference type="KEGG" id="clup:CLUP02_12505"/>
<feature type="non-terminal residue" evidence="1">
    <location>
        <position position="1"/>
    </location>
</feature>
<protein>
    <submittedName>
        <fullName evidence="1">Uncharacterized protein</fullName>
    </submittedName>
</protein>
<name>A0A9Q8T182_9PEZI</name>
<dbReference type="GeneID" id="73346479"/>
<dbReference type="Proteomes" id="UP000830671">
    <property type="component" value="Chromosome 6"/>
</dbReference>
<organism evidence="1 2">
    <name type="scientific">Colletotrichum lupini</name>
    <dbReference type="NCBI Taxonomy" id="145971"/>
    <lineage>
        <taxon>Eukaryota</taxon>
        <taxon>Fungi</taxon>
        <taxon>Dikarya</taxon>
        <taxon>Ascomycota</taxon>
        <taxon>Pezizomycotina</taxon>
        <taxon>Sordariomycetes</taxon>
        <taxon>Hypocreomycetidae</taxon>
        <taxon>Glomerellales</taxon>
        <taxon>Glomerellaceae</taxon>
        <taxon>Colletotrichum</taxon>
        <taxon>Colletotrichum acutatum species complex</taxon>
    </lineage>
</organism>
<dbReference type="AlphaFoldDB" id="A0A9Q8T182"/>
<reference evidence="1" key="1">
    <citation type="journal article" date="2021" name="Mol. Plant Microbe Interact.">
        <title>Complete Genome Sequence of the Plant-Pathogenic Fungus Colletotrichum lupini.</title>
        <authorList>
            <person name="Baroncelli R."/>
            <person name="Pensec F."/>
            <person name="Da Lio D."/>
            <person name="Boufleur T."/>
            <person name="Vicente I."/>
            <person name="Sarrocco S."/>
            <person name="Picot A."/>
            <person name="Baraldi E."/>
            <person name="Sukno S."/>
            <person name="Thon M."/>
            <person name="Le Floch G."/>
        </authorList>
    </citation>
    <scope>NUCLEOTIDE SEQUENCE</scope>
    <source>
        <strain evidence="1">IMI 504893</strain>
    </source>
</reference>
<gene>
    <name evidence="1" type="ORF">CLUP02_12505</name>
</gene>
<evidence type="ECO:0000313" key="2">
    <source>
        <dbReference type="Proteomes" id="UP000830671"/>
    </source>
</evidence>
<sequence length="119" mass="13673">CLQVRRLRQLTRLLDPRRPRRLTTLIGTCLRIGRNKVVMHLKCLAFPQKKTSRTHLKLGCSMAPRLPGQEPEARNAPECPWLRYGILSHFASPCLETSFRFTPQNTLPMALMVHGRLDS</sequence>